<keyword evidence="1" id="KW-1133">Transmembrane helix</keyword>
<dbReference type="AlphaFoldDB" id="A0ABD2YGX6"/>
<accession>A0ABD2YGX6</accession>
<gene>
    <name evidence="2" type="ORF">ACH5RR_031655</name>
</gene>
<keyword evidence="3" id="KW-1185">Reference proteome</keyword>
<reference evidence="2 3" key="1">
    <citation type="submission" date="2024-11" db="EMBL/GenBank/DDBJ databases">
        <title>A near-complete genome assembly of Cinchona calisaya.</title>
        <authorList>
            <person name="Lian D.C."/>
            <person name="Zhao X.W."/>
            <person name="Wei L."/>
        </authorList>
    </citation>
    <scope>NUCLEOTIDE SEQUENCE [LARGE SCALE GENOMIC DNA]</scope>
    <source>
        <tissue evidence="2">Nenye</tissue>
    </source>
</reference>
<dbReference type="PANTHER" id="PTHR31170">
    <property type="entry name" value="BNAC04G53230D PROTEIN"/>
    <property type="match status" value="1"/>
</dbReference>
<proteinExistence type="predicted"/>
<keyword evidence="1" id="KW-0472">Membrane</keyword>
<dbReference type="Proteomes" id="UP001630127">
    <property type="component" value="Unassembled WGS sequence"/>
</dbReference>
<dbReference type="EMBL" id="JBJUIK010000013">
    <property type="protein sequence ID" value="KAL3506273.1"/>
    <property type="molecule type" value="Genomic_DNA"/>
</dbReference>
<comment type="caution">
    <text evidence="2">The sequence shown here is derived from an EMBL/GenBank/DDBJ whole genome shotgun (WGS) entry which is preliminary data.</text>
</comment>
<dbReference type="PANTHER" id="PTHR31170:SF17">
    <property type="match status" value="1"/>
</dbReference>
<evidence type="ECO:0000313" key="3">
    <source>
        <dbReference type="Proteomes" id="UP001630127"/>
    </source>
</evidence>
<dbReference type="Pfam" id="PF03140">
    <property type="entry name" value="DUF247"/>
    <property type="match status" value="1"/>
</dbReference>
<sequence>MPREISHQISISIDRKLSGLSNTTSNQQFIFKVHDGLRSHKNEAYEPKVLSIGPFHHGKPKLKKMEMHKLRYLKELLGRRGETNAHRYIIALTEFEDHARKYYAEEEISRISKKGFVEMMFLDGCFVIEFLRKNFKPELQNGNDTIFQMEWLSSNIMTDLILFENQVPFFILDKLYDMTKLPDERGNLIDLAYCLCDNLGFPKGCYSSIPANEDIIHLLDLVHKSLCSSFAEKLTTMNDSAANDDFSLEVVKSTSELQQSGIHFEAVKPGQNQSWLDITFEHGKMKIPSLKIMDETESVFRNLIAYEQYILKSWSCISDYALFLDHLIDSPRDVEKLRHRQIISNWLGDDEAVSTMFNKLCNDVAVDESMFCYTGVFKKVNKYSRKRRNKWRAHLMRNYFNSPWSIISFLAALVLLILTVVQTIFSILQYTKQ</sequence>
<keyword evidence="1" id="KW-0812">Transmembrane</keyword>
<evidence type="ECO:0000313" key="2">
    <source>
        <dbReference type="EMBL" id="KAL3506273.1"/>
    </source>
</evidence>
<organism evidence="2 3">
    <name type="scientific">Cinchona calisaya</name>
    <dbReference type="NCBI Taxonomy" id="153742"/>
    <lineage>
        <taxon>Eukaryota</taxon>
        <taxon>Viridiplantae</taxon>
        <taxon>Streptophyta</taxon>
        <taxon>Embryophyta</taxon>
        <taxon>Tracheophyta</taxon>
        <taxon>Spermatophyta</taxon>
        <taxon>Magnoliopsida</taxon>
        <taxon>eudicotyledons</taxon>
        <taxon>Gunneridae</taxon>
        <taxon>Pentapetalae</taxon>
        <taxon>asterids</taxon>
        <taxon>lamiids</taxon>
        <taxon>Gentianales</taxon>
        <taxon>Rubiaceae</taxon>
        <taxon>Cinchonoideae</taxon>
        <taxon>Cinchoneae</taxon>
        <taxon>Cinchona</taxon>
    </lineage>
</organism>
<protein>
    <submittedName>
        <fullName evidence="2">Uncharacterized protein</fullName>
    </submittedName>
</protein>
<evidence type="ECO:0000256" key="1">
    <source>
        <dbReference type="SAM" id="Phobius"/>
    </source>
</evidence>
<dbReference type="InterPro" id="IPR004158">
    <property type="entry name" value="DUF247_pln"/>
</dbReference>
<feature type="transmembrane region" description="Helical" evidence="1">
    <location>
        <begin position="404"/>
        <end position="428"/>
    </location>
</feature>
<name>A0ABD2YGX6_9GENT</name>